<organism evidence="2 3">
    <name type="scientific">Uliginosibacterium aquaticum</name>
    <dbReference type="NCBI Taxonomy" id="2731212"/>
    <lineage>
        <taxon>Bacteria</taxon>
        <taxon>Pseudomonadati</taxon>
        <taxon>Pseudomonadota</taxon>
        <taxon>Betaproteobacteria</taxon>
        <taxon>Rhodocyclales</taxon>
        <taxon>Zoogloeaceae</taxon>
        <taxon>Uliginosibacterium</taxon>
    </lineage>
</organism>
<evidence type="ECO:0000256" key="1">
    <source>
        <dbReference type="SAM" id="SignalP"/>
    </source>
</evidence>
<feature type="chain" id="PRO_5046796968" evidence="1">
    <location>
        <begin position="23"/>
        <end position="121"/>
    </location>
</feature>
<dbReference type="RefSeq" id="WP_170022345.1">
    <property type="nucleotide sequence ID" value="NZ_JABCSC020000003.1"/>
</dbReference>
<keyword evidence="1" id="KW-0732">Signal</keyword>
<dbReference type="EMBL" id="JABCSC020000003">
    <property type="protein sequence ID" value="NSL55985.1"/>
    <property type="molecule type" value="Genomic_DNA"/>
</dbReference>
<evidence type="ECO:0000313" key="2">
    <source>
        <dbReference type="EMBL" id="NSL55985.1"/>
    </source>
</evidence>
<proteinExistence type="predicted"/>
<accession>A0ABX2IGX0</accession>
<sequence>MPARPSIKTVTLALLLPGMAMAAPQLRLHNALAECVSIEMTPPQSKRQQLILEADFRIKQATAACGCTSMRVAWHSELAGEALSQERFSLSGNMHKRLVLGTTTRTQGLRDLDLHFSCAAE</sequence>
<protein>
    <submittedName>
        <fullName evidence="2">DUF2195 family protein</fullName>
    </submittedName>
</protein>
<dbReference type="Pfam" id="PF09961">
    <property type="entry name" value="DUF2195"/>
    <property type="match status" value="1"/>
</dbReference>
<comment type="caution">
    <text evidence="2">The sequence shown here is derived from an EMBL/GenBank/DDBJ whole genome shotgun (WGS) entry which is preliminary data.</text>
</comment>
<keyword evidence="3" id="KW-1185">Reference proteome</keyword>
<reference evidence="2 3" key="1">
    <citation type="submission" date="2020-06" db="EMBL/GenBank/DDBJ databases">
        <title>Draft genome of Uliginosibacterium sp. IMCC34675.</title>
        <authorList>
            <person name="Song J."/>
        </authorList>
    </citation>
    <scope>NUCLEOTIDE SEQUENCE [LARGE SCALE GENOMIC DNA]</scope>
    <source>
        <strain evidence="2 3">IMCC34675</strain>
    </source>
</reference>
<evidence type="ECO:0000313" key="3">
    <source>
        <dbReference type="Proteomes" id="UP000778523"/>
    </source>
</evidence>
<gene>
    <name evidence="2" type="ORF">HJ583_013170</name>
</gene>
<dbReference type="InterPro" id="IPR018696">
    <property type="entry name" value="DUF2195"/>
</dbReference>
<name>A0ABX2IGX0_9RHOO</name>
<feature type="signal peptide" evidence="1">
    <location>
        <begin position="1"/>
        <end position="22"/>
    </location>
</feature>
<dbReference type="Proteomes" id="UP000778523">
    <property type="component" value="Unassembled WGS sequence"/>
</dbReference>